<gene>
    <name evidence="3" type="ORF">ACFONL_21260</name>
</gene>
<dbReference type="InterPro" id="IPR029045">
    <property type="entry name" value="ClpP/crotonase-like_dom_sf"/>
</dbReference>
<feature type="compositionally biased region" description="Basic and acidic residues" evidence="1">
    <location>
        <begin position="81"/>
        <end position="99"/>
    </location>
</feature>
<keyword evidence="4" id="KW-1185">Reference proteome</keyword>
<feature type="region of interest" description="Disordered" evidence="1">
    <location>
        <begin position="81"/>
        <end position="118"/>
    </location>
</feature>
<feature type="domain" description="Enoyl-CoA hydratase/isomerase" evidence="2">
    <location>
        <begin position="23"/>
        <end position="86"/>
    </location>
</feature>
<evidence type="ECO:0000259" key="2">
    <source>
        <dbReference type="Pfam" id="PF16113"/>
    </source>
</evidence>
<dbReference type="InterPro" id="IPR045004">
    <property type="entry name" value="ECH_dom"/>
</dbReference>
<organism evidence="3 4">
    <name type="scientific">Camelimonas fluminis</name>
    <dbReference type="NCBI Taxonomy" id="1576911"/>
    <lineage>
        <taxon>Bacteria</taxon>
        <taxon>Pseudomonadati</taxon>
        <taxon>Pseudomonadota</taxon>
        <taxon>Alphaproteobacteria</taxon>
        <taxon>Hyphomicrobiales</taxon>
        <taxon>Chelatococcaceae</taxon>
        <taxon>Camelimonas</taxon>
    </lineage>
</organism>
<dbReference type="SUPFAM" id="SSF52096">
    <property type="entry name" value="ClpP/crotonase"/>
    <property type="match status" value="1"/>
</dbReference>
<dbReference type="Pfam" id="PF16113">
    <property type="entry name" value="ECH_2"/>
    <property type="match status" value="1"/>
</dbReference>
<reference evidence="4" key="1">
    <citation type="journal article" date="2019" name="Int. J. Syst. Evol. Microbiol.">
        <title>The Global Catalogue of Microorganisms (GCM) 10K type strain sequencing project: providing services to taxonomists for standard genome sequencing and annotation.</title>
        <authorList>
            <consortium name="The Broad Institute Genomics Platform"/>
            <consortium name="The Broad Institute Genome Sequencing Center for Infectious Disease"/>
            <person name="Wu L."/>
            <person name="Ma J."/>
        </authorList>
    </citation>
    <scope>NUCLEOTIDE SEQUENCE [LARGE SCALE GENOMIC DNA]</scope>
    <source>
        <strain evidence="4">KCTC 42282</strain>
    </source>
</reference>
<comment type="caution">
    <text evidence="3">The sequence shown here is derived from an EMBL/GenBank/DDBJ whole genome shotgun (WGS) entry which is preliminary data.</text>
</comment>
<dbReference type="EMBL" id="JBHRYC010000108">
    <property type="protein sequence ID" value="MFC3639874.1"/>
    <property type="molecule type" value="Genomic_DNA"/>
</dbReference>
<sequence length="138" mass="14837">MSDEISNSRPTVGGSVSGRLCGIRLQSPDSLNAFDHGMLTALRHAVDAAVADLRVFVIAITGEGRAFYAGIDISLLQRDAARAGTGKDRPTTFAEDLRAPRKSAGQPDHTPRIPQSGMVRRIDRQAMMRDGSSSLVFQ</sequence>
<evidence type="ECO:0000313" key="4">
    <source>
        <dbReference type="Proteomes" id="UP001595704"/>
    </source>
</evidence>
<dbReference type="RefSeq" id="WP_191321403.1">
    <property type="nucleotide sequence ID" value="NZ_BNCG01000075.1"/>
</dbReference>
<evidence type="ECO:0000313" key="3">
    <source>
        <dbReference type="EMBL" id="MFC3639874.1"/>
    </source>
</evidence>
<proteinExistence type="predicted"/>
<evidence type="ECO:0000256" key="1">
    <source>
        <dbReference type="SAM" id="MobiDB-lite"/>
    </source>
</evidence>
<accession>A0ABV7UMC4</accession>
<dbReference type="Gene3D" id="3.90.226.10">
    <property type="entry name" value="2-enoyl-CoA Hydratase, Chain A, domain 1"/>
    <property type="match status" value="1"/>
</dbReference>
<protein>
    <submittedName>
        <fullName evidence="3">Enoyl-CoA hydratase/isomerase family protein</fullName>
    </submittedName>
</protein>
<name>A0ABV7UMC4_9HYPH</name>
<dbReference type="Proteomes" id="UP001595704">
    <property type="component" value="Unassembled WGS sequence"/>
</dbReference>